<proteinExistence type="predicted"/>
<gene>
    <name evidence="2" type="ORF">P4O66_006858</name>
</gene>
<reference evidence="2" key="1">
    <citation type="submission" date="2023-03" db="EMBL/GenBank/DDBJ databases">
        <title>Electrophorus voltai genome.</title>
        <authorList>
            <person name="Bian C."/>
        </authorList>
    </citation>
    <scope>NUCLEOTIDE SEQUENCE</scope>
    <source>
        <strain evidence="2">CB-2022</strain>
        <tissue evidence="2">Muscle</tissue>
    </source>
</reference>
<feature type="non-terminal residue" evidence="2">
    <location>
        <position position="250"/>
    </location>
</feature>
<sequence>LNNRQSDVPAFPSGDVSALPGRQQSGVLSTPPASPGRVEQRSGGNGPQGEASPACGATTTANAPSIPSVGLQKPRSADKETTGGVARRSHGERESVWATVDVTGQLEPRTVHRLVVTGRRWGSRAQDRCPNRPCTGQTGPWKSQAELPPIGSRGSQHSVADANGLRFGSCIQRTGLRERCQPASPPALTVGLRRNARRGFVCPSASHPLRAWSADIARLVPPGKGCPQKRRGTTSLQFVIDPIKEIYGYL</sequence>
<organism evidence="2 3">
    <name type="scientific">Electrophorus voltai</name>
    <dbReference type="NCBI Taxonomy" id="2609070"/>
    <lineage>
        <taxon>Eukaryota</taxon>
        <taxon>Metazoa</taxon>
        <taxon>Chordata</taxon>
        <taxon>Craniata</taxon>
        <taxon>Vertebrata</taxon>
        <taxon>Euteleostomi</taxon>
        <taxon>Actinopterygii</taxon>
        <taxon>Neopterygii</taxon>
        <taxon>Teleostei</taxon>
        <taxon>Ostariophysi</taxon>
        <taxon>Gymnotiformes</taxon>
        <taxon>Gymnotoidei</taxon>
        <taxon>Gymnotidae</taxon>
        <taxon>Electrophorus</taxon>
    </lineage>
</organism>
<dbReference type="EMBL" id="JAROKS010000012">
    <property type="protein sequence ID" value="KAK1798569.1"/>
    <property type="molecule type" value="Genomic_DNA"/>
</dbReference>
<evidence type="ECO:0000313" key="2">
    <source>
        <dbReference type="EMBL" id="KAK1798569.1"/>
    </source>
</evidence>
<evidence type="ECO:0000313" key="3">
    <source>
        <dbReference type="Proteomes" id="UP001239994"/>
    </source>
</evidence>
<dbReference type="AlphaFoldDB" id="A0AAD8ZFK4"/>
<dbReference type="Proteomes" id="UP001239994">
    <property type="component" value="Unassembled WGS sequence"/>
</dbReference>
<comment type="caution">
    <text evidence="2">The sequence shown here is derived from an EMBL/GenBank/DDBJ whole genome shotgun (WGS) entry which is preliminary data.</text>
</comment>
<feature type="region of interest" description="Disordered" evidence="1">
    <location>
        <begin position="124"/>
        <end position="158"/>
    </location>
</feature>
<name>A0AAD8ZFK4_9TELE</name>
<keyword evidence="3" id="KW-1185">Reference proteome</keyword>
<feature type="region of interest" description="Disordered" evidence="1">
    <location>
        <begin position="1"/>
        <end position="94"/>
    </location>
</feature>
<accession>A0AAD8ZFK4</accession>
<protein>
    <submittedName>
        <fullName evidence="2">Uncharacterized protein</fullName>
    </submittedName>
</protein>
<evidence type="ECO:0000256" key="1">
    <source>
        <dbReference type="SAM" id="MobiDB-lite"/>
    </source>
</evidence>